<dbReference type="NCBIfam" id="TIGR04183">
    <property type="entry name" value="Por_Secre_tail"/>
    <property type="match status" value="1"/>
</dbReference>
<feature type="signal peptide" evidence="2">
    <location>
        <begin position="1"/>
        <end position="20"/>
    </location>
</feature>
<reference evidence="4 5" key="1">
    <citation type="submission" date="2018-10" db="EMBL/GenBank/DDBJ databases">
        <title>Genomic Encyclopedia of Archaeal and Bacterial Type Strains, Phase II (KMG-II): from individual species to whole genera.</title>
        <authorList>
            <person name="Goeker M."/>
        </authorList>
    </citation>
    <scope>NUCLEOTIDE SEQUENCE [LARGE SCALE GENOMIC DNA]</scope>
    <source>
        <strain evidence="4 5">DSM 23424</strain>
    </source>
</reference>
<organism evidence="4 5">
    <name type="scientific">Ulvibacter antarcticus</name>
    <dbReference type="NCBI Taxonomy" id="442714"/>
    <lineage>
        <taxon>Bacteria</taxon>
        <taxon>Pseudomonadati</taxon>
        <taxon>Bacteroidota</taxon>
        <taxon>Flavobacteriia</taxon>
        <taxon>Flavobacteriales</taxon>
        <taxon>Flavobacteriaceae</taxon>
        <taxon>Ulvibacter</taxon>
    </lineage>
</organism>
<comment type="caution">
    <text evidence="4">The sequence shown here is derived from an EMBL/GenBank/DDBJ whole genome shotgun (WGS) entry which is preliminary data.</text>
</comment>
<keyword evidence="1 2" id="KW-0732">Signal</keyword>
<feature type="domain" description="Secretion system C-terminal sorting" evidence="3">
    <location>
        <begin position="219"/>
        <end position="289"/>
    </location>
</feature>
<dbReference type="Proteomes" id="UP000271339">
    <property type="component" value="Unassembled WGS sequence"/>
</dbReference>
<feature type="chain" id="PRO_5018251128" evidence="2">
    <location>
        <begin position="21"/>
        <end position="290"/>
    </location>
</feature>
<evidence type="ECO:0000313" key="4">
    <source>
        <dbReference type="EMBL" id="RMA64524.1"/>
    </source>
</evidence>
<dbReference type="Pfam" id="PF18962">
    <property type="entry name" value="Por_Secre_tail"/>
    <property type="match status" value="1"/>
</dbReference>
<evidence type="ECO:0000256" key="2">
    <source>
        <dbReference type="SAM" id="SignalP"/>
    </source>
</evidence>
<evidence type="ECO:0000259" key="3">
    <source>
        <dbReference type="Pfam" id="PF18962"/>
    </source>
</evidence>
<evidence type="ECO:0000313" key="5">
    <source>
        <dbReference type="Proteomes" id="UP000271339"/>
    </source>
</evidence>
<dbReference type="RefSeq" id="WP_121906967.1">
    <property type="nucleotide sequence ID" value="NZ_REFC01000012.1"/>
</dbReference>
<name>A0A3L9YW34_9FLAO</name>
<gene>
    <name evidence="4" type="ORF">BXY75_1400</name>
</gene>
<evidence type="ECO:0000256" key="1">
    <source>
        <dbReference type="ARBA" id="ARBA00022729"/>
    </source>
</evidence>
<dbReference type="OrthoDB" id="667194at2"/>
<dbReference type="EMBL" id="REFC01000012">
    <property type="protein sequence ID" value="RMA64524.1"/>
    <property type="molecule type" value="Genomic_DNA"/>
</dbReference>
<protein>
    <submittedName>
        <fullName evidence="4">Putative secreted protein (Por secretion system target)</fullName>
    </submittedName>
</protein>
<dbReference type="InterPro" id="IPR026444">
    <property type="entry name" value="Secre_tail"/>
</dbReference>
<sequence length="290" mass="32652">MRILLFIVSVLFTTISNAQAIIPMLDEANVWSVDFFAWTGGDIRTDQIQLGETAVYNGNTYHQVGTYENTAYVREENGIVYVNNEIFSNDDKILYDFNLELGDSFTLTASSNLYSDGPATGLMEFQVTNVETQFIAGMDRKIIELKDDLVFPLFTEYWIEGIGSVKGFDHHHEFVDSGYTGLACFTTNGETYFFNGATACDNTVLTVEDFSSEKIILSPNPLVNTSILNFPSEVSINQMKIYDITGRLVRSETVSKEYVSINAMDFRSGLYFYQVFSAGQIIKTDKFIVK</sequence>
<accession>A0A3L9YW34</accession>
<keyword evidence="5" id="KW-1185">Reference proteome</keyword>
<dbReference type="AlphaFoldDB" id="A0A3L9YW34"/>
<proteinExistence type="predicted"/>